<keyword evidence="2" id="KW-0326">Glycosidase</keyword>
<dbReference type="Gene3D" id="3.90.245.10">
    <property type="entry name" value="Ribonucleoside hydrolase-like"/>
    <property type="match status" value="1"/>
</dbReference>
<reference evidence="4 5" key="1">
    <citation type="journal article" date="2019" name="Sci. Rep.">
        <title>Sulfobacillus thermotolerans: new insights into resistance and metabolic capacities of acidophilic chemolithotrophs.</title>
        <authorList>
            <person name="Panyushkina A.E."/>
            <person name="Babenko V.V."/>
            <person name="Nikitina A.S."/>
            <person name="Selezneva O.V."/>
            <person name="Tsaplina I.A."/>
            <person name="Letarova M.A."/>
            <person name="Kostryukova E.S."/>
            <person name="Letarov A.V."/>
        </authorList>
    </citation>
    <scope>NUCLEOTIDE SEQUENCE [LARGE SCALE GENOMIC DNA]</scope>
    <source>
        <strain evidence="4 5">Kr1</strain>
    </source>
</reference>
<protein>
    <recommendedName>
        <fullName evidence="3">Inosine/uridine-preferring nucleoside hydrolase domain-containing protein</fullName>
    </recommendedName>
</protein>
<dbReference type="Proteomes" id="UP000325292">
    <property type="component" value="Chromosome"/>
</dbReference>
<evidence type="ECO:0000313" key="5">
    <source>
        <dbReference type="Proteomes" id="UP000325292"/>
    </source>
</evidence>
<dbReference type="EMBL" id="CP019454">
    <property type="protein sequence ID" value="AUW93195.1"/>
    <property type="molecule type" value="Genomic_DNA"/>
</dbReference>
<feature type="domain" description="Inosine/uridine-preferring nucleoside hydrolase" evidence="3">
    <location>
        <begin position="6"/>
        <end position="302"/>
    </location>
</feature>
<organism evidence="4 5">
    <name type="scientific">Sulfobacillus thermotolerans</name>
    <dbReference type="NCBI Taxonomy" id="338644"/>
    <lineage>
        <taxon>Bacteria</taxon>
        <taxon>Bacillati</taxon>
        <taxon>Bacillota</taxon>
        <taxon>Clostridia</taxon>
        <taxon>Eubacteriales</taxon>
        <taxon>Clostridiales Family XVII. Incertae Sedis</taxon>
        <taxon>Sulfobacillus</taxon>
    </lineage>
</organism>
<dbReference type="SUPFAM" id="SSF53590">
    <property type="entry name" value="Nucleoside hydrolase"/>
    <property type="match status" value="1"/>
</dbReference>
<evidence type="ECO:0000256" key="2">
    <source>
        <dbReference type="ARBA" id="ARBA00023295"/>
    </source>
</evidence>
<evidence type="ECO:0000256" key="1">
    <source>
        <dbReference type="ARBA" id="ARBA00022801"/>
    </source>
</evidence>
<gene>
    <name evidence="4" type="ORF">BXT84_03865</name>
</gene>
<dbReference type="InterPro" id="IPR023186">
    <property type="entry name" value="IUNH"/>
</dbReference>
<dbReference type="Pfam" id="PF01156">
    <property type="entry name" value="IU_nuc_hydro"/>
    <property type="match status" value="1"/>
</dbReference>
<dbReference type="PANTHER" id="PTHR12304:SF4">
    <property type="entry name" value="URIDINE NUCLEOSIDASE"/>
    <property type="match status" value="1"/>
</dbReference>
<accession>A0ABM6RP98</accession>
<keyword evidence="1" id="KW-0378">Hydrolase</keyword>
<keyword evidence="5" id="KW-1185">Reference proteome</keyword>
<dbReference type="InterPro" id="IPR036452">
    <property type="entry name" value="Ribo_hydro-like"/>
</dbReference>
<proteinExistence type="predicted"/>
<dbReference type="InterPro" id="IPR001910">
    <property type="entry name" value="Inosine/uridine_hydrolase_dom"/>
</dbReference>
<name>A0ABM6RP98_9FIRM</name>
<evidence type="ECO:0000259" key="3">
    <source>
        <dbReference type="Pfam" id="PF01156"/>
    </source>
</evidence>
<evidence type="ECO:0000313" key="4">
    <source>
        <dbReference type="EMBL" id="AUW93195.1"/>
    </source>
</evidence>
<dbReference type="PANTHER" id="PTHR12304">
    <property type="entry name" value="INOSINE-URIDINE PREFERRING NUCLEOSIDE HYDROLASE"/>
    <property type="match status" value="1"/>
</dbReference>
<sequence length="318" mass="34293">MQKMPVVLDVDTGIDDALALLYALASDRLDVRGITTCFGNGDVETTTRNTLAVVSLAERGAPVYQGAAHPLVGQWEPSAEAFHGTDGLGGYAFTPQGIAVQAQSAVQYLGEVTQELSGEIVLIATARLTNIAAALTAHPEMVRRVKRLVIMGGAAFVGGNVTPVAEANIWGDPEAAWIVFHSGMPITMVGLDVTMQVRISDAMLETLDPRRPYAAMLKGAVDFYLGAYNPGRLIGDRTAPLHDPLAVAVAEEPDLCDTIPYAVDIERYGTLTRGMTVVDRREWLPLRPNIDVAVGVDRDRFMTTFARRLGFDDRIIEG</sequence>